<protein>
    <recommendedName>
        <fullName evidence="4">Secreted protein</fullName>
    </recommendedName>
</protein>
<evidence type="ECO:0000256" key="1">
    <source>
        <dbReference type="SAM" id="MobiDB-lite"/>
    </source>
</evidence>
<feature type="compositionally biased region" description="Basic and acidic residues" evidence="1">
    <location>
        <begin position="98"/>
        <end position="107"/>
    </location>
</feature>
<proteinExistence type="predicted"/>
<dbReference type="EnsemblMetazoa" id="AALFPA23_010461.R14645">
    <property type="protein sequence ID" value="AALFPA23_010461.P14645"/>
    <property type="gene ID" value="AALFPA23_010461"/>
</dbReference>
<feature type="compositionally biased region" description="Polar residues" evidence="1">
    <location>
        <begin position="174"/>
        <end position="183"/>
    </location>
</feature>
<evidence type="ECO:0000313" key="2">
    <source>
        <dbReference type="EnsemblMetazoa" id="AALFPA23_010461.P14645"/>
    </source>
</evidence>
<feature type="region of interest" description="Disordered" evidence="1">
    <location>
        <begin position="146"/>
        <end position="220"/>
    </location>
</feature>
<evidence type="ECO:0000313" key="3">
    <source>
        <dbReference type="Proteomes" id="UP000069940"/>
    </source>
</evidence>
<keyword evidence="3" id="KW-1185">Reference proteome</keyword>
<sequence>MFGVAQFMENGRLQVLAVPMSWIRKGLLMWPKSLSNDKIDKMRKEGTAFNGATKGIPVLVTRKFRSFQAAESSVEELSKKDVSDFEGKKKLLKSNQKKRSEQKRNDYNELCTGKSNLESPISVSISINCSFSAIAHKKRVNSTVTPPAGASKVVPQLNLPPPVEQFEPRRGSPELSNQDQESSAHVRVPHGDSSPVASSSKTPPLEARTPRSTVLEPSKSAGIIEAQNNIVMLPCLGSVTSFGNQGTIMEREQELVEWMPEEIQVKALEITDAYGVD</sequence>
<evidence type="ECO:0008006" key="4">
    <source>
        <dbReference type="Google" id="ProtNLM"/>
    </source>
</evidence>
<accession>A0ABM1YME4</accession>
<organism evidence="2 3">
    <name type="scientific">Aedes albopictus</name>
    <name type="common">Asian tiger mosquito</name>
    <name type="synonym">Stegomyia albopicta</name>
    <dbReference type="NCBI Taxonomy" id="7160"/>
    <lineage>
        <taxon>Eukaryota</taxon>
        <taxon>Metazoa</taxon>
        <taxon>Ecdysozoa</taxon>
        <taxon>Arthropoda</taxon>
        <taxon>Hexapoda</taxon>
        <taxon>Insecta</taxon>
        <taxon>Pterygota</taxon>
        <taxon>Neoptera</taxon>
        <taxon>Endopterygota</taxon>
        <taxon>Diptera</taxon>
        <taxon>Nematocera</taxon>
        <taxon>Culicoidea</taxon>
        <taxon>Culicidae</taxon>
        <taxon>Culicinae</taxon>
        <taxon>Aedini</taxon>
        <taxon>Aedes</taxon>
        <taxon>Stegomyia</taxon>
    </lineage>
</organism>
<dbReference type="RefSeq" id="XP_029710335.1">
    <property type="nucleotide sequence ID" value="XM_029854475.2"/>
</dbReference>
<feature type="region of interest" description="Disordered" evidence="1">
    <location>
        <begin position="93"/>
        <end position="113"/>
    </location>
</feature>
<dbReference type="Proteomes" id="UP000069940">
    <property type="component" value="Unassembled WGS sequence"/>
</dbReference>
<dbReference type="GeneID" id="115256214"/>
<reference evidence="2" key="2">
    <citation type="submission" date="2025-05" db="UniProtKB">
        <authorList>
            <consortium name="EnsemblMetazoa"/>
        </authorList>
    </citation>
    <scope>IDENTIFICATION</scope>
    <source>
        <strain evidence="2">Foshan</strain>
    </source>
</reference>
<name>A0ABM1YME4_AEDAL</name>
<reference evidence="3" key="1">
    <citation type="journal article" date="2015" name="Proc. Natl. Acad. Sci. U.S.A.">
        <title>Genome sequence of the Asian Tiger mosquito, Aedes albopictus, reveals insights into its biology, genetics, and evolution.</title>
        <authorList>
            <person name="Chen X.G."/>
            <person name="Jiang X."/>
            <person name="Gu J."/>
            <person name="Xu M."/>
            <person name="Wu Y."/>
            <person name="Deng Y."/>
            <person name="Zhang C."/>
            <person name="Bonizzoni M."/>
            <person name="Dermauw W."/>
            <person name="Vontas J."/>
            <person name="Armbruster P."/>
            <person name="Huang X."/>
            <person name="Yang Y."/>
            <person name="Zhang H."/>
            <person name="He W."/>
            <person name="Peng H."/>
            <person name="Liu Y."/>
            <person name="Wu K."/>
            <person name="Chen J."/>
            <person name="Lirakis M."/>
            <person name="Topalis P."/>
            <person name="Van Leeuwen T."/>
            <person name="Hall A.B."/>
            <person name="Jiang X."/>
            <person name="Thorpe C."/>
            <person name="Mueller R.L."/>
            <person name="Sun C."/>
            <person name="Waterhouse R.M."/>
            <person name="Yan G."/>
            <person name="Tu Z.J."/>
            <person name="Fang X."/>
            <person name="James A.A."/>
        </authorList>
    </citation>
    <scope>NUCLEOTIDE SEQUENCE [LARGE SCALE GENOMIC DNA]</scope>
    <source>
        <strain evidence="3">Foshan</strain>
    </source>
</reference>